<proteinExistence type="predicted"/>
<dbReference type="EMBL" id="CM042884">
    <property type="protein sequence ID" value="KAI4369085.1"/>
    <property type="molecule type" value="Genomic_DNA"/>
</dbReference>
<evidence type="ECO:0000313" key="2">
    <source>
        <dbReference type="Proteomes" id="UP001057402"/>
    </source>
</evidence>
<comment type="caution">
    <text evidence="1">The sequence shown here is derived from an EMBL/GenBank/DDBJ whole genome shotgun (WGS) entry which is preliminary data.</text>
</comment>
<sequence length="163" mass="18433">MHQPQNGEEWEVPMAKEAKQEEGEGGAEFTSMDVAINCTAVEEYIEFCPVEHPLEPLDDDRPVKCPMANSSANNPQGQWRMIQERVSPSIRRISRVEDMKKKLANPSNSVANHLVRKRHYSITDGDIILTPVRIAPPRPSDSTVLFRMCQGIDRFNTKSTSQL</sequence>
<organism evidence="1 2">
    <name type="scientific">Melastoma candidum</name>
    <dbReference type="NCBI Taxonomy" id="119954"/>
    <lineage>
        <taxon>Eukaryota</taxon>
        <taxon>Viridiplantae</taxon>
        <taxon>Streptophyta</taxon>
        <taxon>Embryophyta</taxon>
        <taxon>Tracheophyta</taxon>
        <taxon>Spermatophyta</taxon>
        <taxon>Magnoliopsida</taxon>
        <taxon>eudicotyledons</taxon>
        <taxon>Gunneridae</taxon>
        <taxon>Pentapetalae</taxon>
        <taxon>rosids</taxon>
        <taxon>malvids</taxon>
        <taxon>Myrtales</taxon>
        <taxon>Melastomataceae</taxon>
        <taxon>Melastomatoideae</taxon>
        <taxon>Melastomateae</taxon>
        <taxon>Melastoma</taxon>
    </lineage>
</organism>
<protein>
    <submittedName>
        <fullName evidence="1">Uncharacterized protein</fullName>
    </submittedName>
</protein>
<evidence type="ECO:0000313" key="1">
    <source>
        <dbReference type="EMBL" id="KAI4369085.1"/>
    </source>
</evidence>
<dbReference type="Proteomes" id="UP001057402">
    <property type="component" value="Chromosome 5"/>
</dbReference>
<accession>A0ACB9QR54</accession>
<keyword evidence="2" id="KW-1185">Reference proteome</keyword>
<name>A0ACB9QR54_9MYRT</name>
<gene>
    <name evidence="1" type="ORF">MLD38_017573</name>
</gene>
<reference evidence="2" key="1">
    <citation type="journal article" date="2023" name="Front. Plant Sci.">
        <title>Chromosomal-level genome assembly of Melastoma candidum provides insights into trichome evolution.</title>
        <authorList>
            <person name="Zhong Y."/>
            <person name="Wu W."/>
            <person name="Sun C."/>
            <person name="Zou P."/>
            <person name="Liu Y."/>
            <person name="Dai S."/>
            <person name="Zhou R."/>
        </authorList>
    </citation>
    <scope>NUCLEOTIDE SEQUENCE [LARGE SCALE GENOMIC DNA]</scope>
</reference>